<name>U1QH99_9ACTO</name>
<feature type="compositionally biased region" description="Low complexity" evidence="1">
    <location>
        <begin position="14"/>
        <end position="23"/>
    </location>
</feature>
<protein>
    <submittedName>
        <fullName evidence="2">Uncharacterized protein</fullName>
    </submittedName>
</protein>
<evidence type="ECO:0000256" key="1">
    <source>
        <dbReference type="SAM" id="MobiDB-lite"/>
    </source>
</evidence>
<reference evidence="2 3" key="1">
    <citation type="submission" date="2013-06" db="EMBL/GenBank/DDBJ databases">
        <authorList>
            <person name="Weinstock G."/>
            <person name="Sodergren E."/>
            <person name="Lobos E.A."/>
            <person name="Fulton L."/>
            <person name="Fulton R."/>
            <person name="Courtney L."/>
            <person name="Fronick C."/>
            <person name="O'Laughlin M."/>
            <person name="Godfrey J."/>
            <person name="Wilson R.M."/>
            <person name="Miner T."/>
            <person name="Farmer C."/>
            <person name="Delehaunty K."/>
            <person name="Cordes M."/>
            <person name="Minx P."/>
            <person name="Tomlinson C."/>
            <person name="Chen J."/>
            <person name="Wollam A."/>
            <person name="Pepin K.H."/>
            <person name="Bhonagiri V."/>
            <person name="Zhang X."/>
            <person name="Warren W."/>
            <person name="Mitreva M."/>
            <person name="Mardis E.R."/>
            <person name="Wilson R.K."/>
        </authorList>
    </citation>
    <scope>NUCLEOTIDE SEQUENCE [LARGE SCALE GENOMIC DNA]</scope>
    <source>
        <strain evidence="2 3">F0510</strain>
    </source>
</reference>
<proteinExistence type="predicted"/>
<dbReference type="Proteomes" id="UP000016498">
    <property type="component" value="Unassembled WGS sequence"/>
</dbReference>
<evidence type="ECO:0000313" key="3">
    <source>
        <dbReference type="Proteomes" id="UP000016498"/>
    </source>
</evidence>
<dbReference type="HOGENOM" id="CLU_2550718_0_0_11"/>
<feature type="region of interest" description="Disordered" evidence="1">
    <location>
        <begin position="1"/>
        <end position="28"/>
    </location>
</feature>
<accession>U1QH99</accession>
<organism evidence="2 3">
    <name type="scientific">Actinomyces johnsonii F0510</name>
    <dbReference type="NCBI Taxonomy" id="1227262"/>
    <lineage>
        <taxon>Bacteria</taxon>
        <taxon>Bacillati</taxon>
        <taxon>Actinomycetota</taxon>
        <taxon>Actinomycetes</taxon>
        <taxon>Actinomycetales</taxon>
        <taxon>Actinomycetaceae</taxon>
        <taxon>Actinomyces</taxon>
    </lineage>
</organism>
<gene>
    <name evidence="2" type="ORF">HMPREF1549_00766</name>
</gene>
<comment type="caution">
    <text evidence="2">The sequence shown here is derived from an EMBL/GenBank/DDBJ whole genome shotgun (WGS) entry which is preliminary data.</text>
</comment>
<dbReference type="AlphaFoldDB" id="U1QH99"/>
<dbReference type="EMBL" id="AWSD01000072">
    <property type="protein sequence ID" value="ERH21254.1"/>
    <property type="molecule type" value="Genomic_DNA"/>
</dbReference>
<sequence>MAMAACRARERPRSSGSSLSRVSATAEKPRAVEVAGQVGVCLGEGSDGAAVGADADAGAEEAAPVVGVDQVLGTGRSAGAGR</sequence>
<evidence type="ECO:0000313" key="2">
    <source>
        <dbReference type="EMBL" id="ERH21254.1"/>
    </source>
</evidence>